<dbReference type="Proteomes" id="UP000236161">
    <property type="component" value="Unassembled WGS sequence"/>
</dbReference>
<dbReference type="SUPFAM" id="SSF52833">
    <property type="entry name" value="Thioredoxin-like"/>
    <property type="match status" value="1"/>
</dbReference>
<dbReference type="PANTHER" id="PTHR45663:SF42">
    <property type="entry name" value="THIOREDOXIN M5, CHLOROPLASTIC"/>
    <property type="match status" value="1"/>
</dbReference>
<dbReference type="InterPro" id="IPR036249">
    <property type="entry name" value="Thioredoxin-like_sf"/>
</dbReference>
<keyword evidence="5" id="KW-0676">Redox-active center</keyword>
<dbReference type="InterPro" id="IPR013766">
    <property type="entry name" value="Thioredoxin_domain"/>
</dbReference>
<dbReference type="AlphaFoldDB" id="A0A2I0AI22"/>
<evidence type="ECO:0000256" key="5">
    <source>
        <dbReference type="ARBA" id="ARBA00023284"/>
    </source>
</evidence>
<keyword evidence="4" id="KW-1015">Disulfide bond</keyword>
<gene>
    <name evidence="7" type="ORF">AXF42_Ash003844</name>
</gene>
<organism evidence="7 8">
    <name type="scientific">Apostasia shenzhenica</name>
    <dbReference type="NCBI Taxonomy" id="1088818"/>
    <lineage>
        <taxon>Eukaryota</taxon>
        <taxon>Viridiplantae</taxon>
        <taxon>Streptophyta</taxon>
        <taxon>Embryophyta</taxon>
        <taxon>Tracheophyta</taxon>
        <taxon>Spermatophyta</taxon>
        <taxon>Magnoliopsida</taxon>
        <taxon>Liliopsida</taxon>
        <taxon>Asparagales</taxon>
        <taxon>Orchidaceae</taxon>
        <taxon>Apostasioideae</taxon>
        <taxon>Apostasia</taxon>
    </lineage>
</organism>
<dbReference type="OrthoDB" id="2121326at2759"/>
<name>A0A2I0AI22_9ASPA</name>
<evidence type="ECO:0000259" key="6">
    <source>
        <dbReference type="PROSITE" id="PS51352"/>
    </source>
</evidence>
<reference evidence="7 8" key="1">
    <citation type="journal article" date="2017" name="Nature">
        <title>The Apostasia genome and the evolution of orchids.</title>
        <authorList>
            <person name="Zhang G.Q."/>
            <person name="Liu K.W."/>
            <person name="Li Z."/>
            <person name="Lohaus R."/>
            <person name="Hsiao Y.Y."/>
            <person name="Niu S.C."/>
            <person name="Wang J.Y."/>
            <person name="Lin Y.C."/>
            <person name="Xu Q."/>
            <person name="Chen L.J."/>
            <person name="Yoshida K."/>
            <person name="Fujiwara S."/>
            <person name="Wang Z.W."/>
            <person name="Zhang Y.Q."/>
            <person name="Mitsuda N."/>
            <person name="Wang M."/>
            <person name="Liu G.H."/>
            <person name="Pecoraro L."/>
            <person name="Huang H.X."/>
            <person name="Xiao X.J."/>
            <person name="Lin M."/>
            <person name="Wu X.Y."/>
            <person name="Wu W.L."/>
            <person name="Chen Y.Y."/>
            <person name="Chang S.B."/>
            <person name="Sakamoto S."/>
            <person name="Ohme-Takagi M."/>
            <person name="Yagi M."/>
            <person name="Zeng S.J."/>
            <person name="Shen C.Y."/>
            <person name="Yeh C.M."/>
            <person name="Luo Y.B."/>
            <person name="Tsai W.C."/>
            <person name="Van de Peer Y."/>
            <person name="Liu Z.J."/>
        </authorList>
    </citation>
    <scope>NUCLEOTIDE SEQUENCE [LARGE SCALE GENOMIC DNA]</scope>
    <source>
        <strain evidence="8">cv. Shenzhen</strain>
        <tissue evidence="7">Stem</tissue>
    </source>
</reference>
<proteinExistence type="predicted"/>
<dbReference type="Gene3D" id="3.40.30.10">
    <property type="entry name" value="Glutaredoxin"/>
    <property type="match status" value="1"/>
</dbReference>
<dbReference type="GO" id="GO:0005737">
    <property type="term" value="C:cytoplasm"/>
    <property type="evidence" value="ECO:0007669"/>
    <property type="project" value="TreeGrafter"/>
</dbReference>
<evidence type="ECO:0000313" key="7">
    <source>
        <dbReference type="EMBL" id="PKA55207.1"/>
    </source>
</evidence>
<evidence type="ECO:0000256" key="2">
    <source>
        <dbReference type="ARBA" id="ARBA00022946"/>
    </source>
</evidence>
<dbReference type="FunFam" id="3.40.30.10:FF:000001">
    <property type="entry name" value="Thioredoxin"/>
    <property type="match status" value="1"/>
</dbReference>
<dbReference type="STRING" id="1088818.A0A2I0AI22"/>
<dbReference type="Pfam" id="PF00085">
    <property type="entry name" value="Thioredoxin"/>
    <property type="match status" value="1"/>
</dbReference>
<dbReference type="GO" id="GO:0015035">
    <property type="term" value="F:protein-disulfide reductase activity"/>
    <property type="evidence" value="ECO:0007669"/>
    <property type="project" value="TreeGrafter"/>
</dbReference>
<evidence type="ECO:0000256" key="4">
    <source>
        <dbReference type="ARBA" id="ARBA00023157"/>
    </source>
</evidence>
<keyword evidence="3" id="KW-0249">Electron transport</keyword>
<evidence type="ECO:0000313" key="8">
    <source>
        <dbReference type="Proteomes" id="UP000236161"/>
    </source>
</evidence>
<evidence type="ECO:0000256" key="1">
    <source>
        <dbReference type="ARBA" id="ARBA00022448"/>
    </source>
</evidence>
<sequence length="174" mass="19539">MAMEDSFRLSSASPKRSLFHLHYFPLPMKKQPANPKNSPSPVSPLHVASARDRSRRTQLFICRAKNIVDAVVEVTDDTWKELVLESGTLVLVKFWAPSCGPCKVVEAVMVDIAREFAGKVACYKINTDDCLKMASQYGVRSIPTIIFFKDGKQKECITGAFRKSSLYTTLDKYL</sequence>
<keyword evidence="1" id="KW-0813">Transport</keyword>
<dbReference type="PROSITE" id="PS51352">
    <property type="entry name" value="THIOREDOXIN_2"/>
    <property type="match status" value="1"/>
</dbReference>
<protein>
    <submittedName>
        <fullName evidence="7">Thioredoxin M-type, chloroplastic</fullName>
    </submittedName>
</protein>
<keyword evidence="8" id="KW-1185">Reference proteome</keyword>
<keyword evidence="2" id="KW-0809">Transit peptide</keyword>
<accession>A0A2I0AI22</accession>
<dbReference type="EMBL" id="KZ451980">
    <property type="protein sequence ID" value="PKA55207.1"/>
    <property type="molecule type" value="Genomic_DNA"/>
</dbReference>
<feature type="domain" description="Thioredoxin" evidence="6">
    <location>
        <begin position="39"/>
        <end position="174"/>
    </location>
</feature>
<evidence type="ECO:0000256" key="3">
    <source>
        <dbReference type="ARBA" id="ARBA00022982"/>
    </source>
</evidence>
<dbReference type="CDD" id="cd02947">
    <property type="entry name" value="TRX_family"/>
    <property type="match status" value="1"/>
</dbReference>
<dbReference type="PANTHER" id="PTHR45663">
    <property type="entry name" value="GEO12009P1"/>
    <property type="match status" value="1"/>
</dbReference>